<organism evidence="2 3">
    <name type="scientific">Glycine soja</name>
    <name type="common">Wild soybean</name>
    <dbReference type="NCBI Taxonomy" id="3848"/>
    <lineage>
        <taxon>Eukaryota</taxon>
        <taxon>Viridiplantae</taxon>
        <taxon>Streptophyta</taxon>
        <taxon>Embryophyta</taxon>
        <taxon>Tracheophyta</taxon>
        <taxon>Spermatophyta</taxon>
        <taxon>Magnoliopsida</taxon>
        <taxon>eudicotyledons</taxon>
        <taxon>Gunneridae</taxon>
        <taxon>Pentapetalae</taxon>
        <taxon>rosids</taxon>
        <taxon>fabids</taxon>
        <taxon>Fabales</taxon>
        <taxon>Fabaceae</taxon>
        <taxon>Papilionoideae</taxon>
        <taxon>50 kb inversion clade</taxon>
        <taxon>NPAAA clade</taxon>
        <taxon>indigoferoid/millettioid clade</taxon>
        <taxon>Phaseoleae</taxon>
        <taxon>Glycine</taxon>
        <taxon>Glycine subgen. Soja</taxon>
    </lineage>
</organism>
<accession>A0A445LFK4</accession>
<keyword evidence="1" id="KW-0812">Transmembrane</keyword>
<dbReference type="SMR" id="A0A445LFK4"/>
<evidence type="ECO:0000313" key="2">
    <source>
        <dbReference type="EMBL" id="RZC21954.1"/>
    </source>
</evidence>
<keyword evidence="1" id="KW-0472">Membrane</keyword>
<dbReference type="Proteomes" id="UP000289340">
    <property type="component" value="Chromosome 3"/>
</dbReference>
<protein>
    <submittedName>
        <fullName evidence="2">Uncharacterized protein</fullName>
    </submittedName>
</protein>
<feature type="transmembrane region" description="Helical" evidence="1">
    <location>
        <begin position="21"/>
        <end position="39"/>
    </location>
</feature>
<dbReference type="AlphaFoldDB" id="A0A445LFK4"/>
<sequence length="69" mass="7936">MELSTENGKVRMKGEREREICCGYAHALPLPWLCLFPIPTPFPSLFIYLFVIYGMCFSNLLSKCVKGFK</sequence>
<evidence type="ECO:0000313" key="3">
    <source>
        <dbReference type="Proteomes" id="UP000289340"/>
    </source>
</evidence>
<name>A0A445LFK4_GLYSO</name>
<keyword evidence="3" id="KW-1185">Reference proteome</keyword>
<feature type="transmembrane region" description="Helical" evidence="1">
    <location>
        <begin position="45"/>
        <end position="62"/>
    </location>
</feature>
<dbReference type="EMBL" id="QZWG01000003">
    <property type="protein sequence ID" value="RZC21954.1"/>
    <property type="molecule type" value="Genomic_DNA"/>
</dbReference>
<comment type="caution">
    <text evidence="2">The sequence shown here is derived from an EMBL/GenBank/DDBJ whole genome shotgun (WGS) entry which is preliminary data.</text>
</comment>
<evidence type="ECO:0000256" key="1">
    <source>
        <dbReference type="SAM" id="Phobius"/>
    </source>
</evidence>
<keyword evidence="1" id="KW-1133">Transmembrane helix</keyword>
<proteinExistence type="predicted"/>
<gene>
    <name evidence="2" type="ORF">D0Y65_007922</name>
</gene>
<reference evidence="2 3" key="1">
    <citation type="submission" date="2018-09" db="EMBL/GenBank/DDBJ databases">
        <title>A high-quality reference genome of wild soybean provides a powerful tool to mine soybean genomes.</title>
        <authorList>
            <person name="Xie M."/>
            <person name="Chung C.Y.L."/>
            <person name="Li M.-W."/>
            <person name="Wong F.-L."/>
            <person name="Chan T.-F."/>
            <person name="Lam H.-M."/>
        </authorList>
    </citation>
    <scope>NUCLEOTIDE SEQUENCE [LARGE SCALE GENOMIC DNA]</scope>
    <source>
        <strain evidence="3">cv. W05</strain>
        <tissue evidence="2">Hypocotyl of etiolated seedlings</tissue>
    </source>
</reference>